<dbReference type="EMBL" id="MN689086">
    <property type="protein sequence ID" value="QJQ28871.1"/>
    <property type="molecule type" value="mRNA"/>
</dbReference>
<dbReference type="PANTHER" id="PTHR10994:SF193">
    <property type="entry name" value="RETICULON-LIKE PROTEIN"/>
    <property type="match status" value="1"/>
</dbReference>
<evidence type="ECO:0000259" key="7">
    <source>
        <dbReference type="PROSITE" id="PS50845"/>
    </source>
</evidence>
<feature type="transmembrane region" description="Helical" evidence="6">
    <location>
        <begin position="64"/>
        <end position="82"/>
    </location>
</feature>
<comment type="subcellular location">
    <subcellularLocation>
        <location evidence="1 6">Endoplasmic reticulum membrane</location>
        <topology evidence="1 6">Multi-pass membrane protein</topology>
    </subcellularLocation>
</comment>
<dbReference type="Pfam" id="PF02453">
    <property type="entry name" value="Reticulon"/>
    <property type="match status" value="1"/>
</dbReference>
<accession>A0A6M4AKP5</accession>
<evidence type="ECO:0000313" key="8">
    <source>
        <dbReference type="EMBL" id="QJQ28869.1"/>
    </source>
</evidence>
<dbReference type="GO" id="GO:0005789">
    <property type="term" value="C:endoplasmic reticulum membrane"/>
    <property type="evidence" value="ECO:0007669"/>
    <property type="project" value="UniProtKB-SubCell"/>
</dbReference>
<proteinExistence type="evidence at transcript level"/>
<dbReference type="EMBL" id="MN689085">
    <property type="protein sequence ID" value="QJQ28869.1"/>
    <property type="molecule type" value="Genomic_DNA"/>
</dbReference>
<keyword evidence="2 6" id="KW-0812">Transmembrane</keyword>
<name>A0A6M4AKP5_LIPST</name>
<evidence type="ECO:0000256" key="4">
    <source>
        <dbReference type="ARBA" id="ARBA00022989"/>
    </source>
</evidence>
<keyword evidence="4 6" id="KW-1133">Transmembrane helix</keyword>
<gene>
    <name evidence="8" type="primary">rtnA</name>
</gene>
<evidence type="ECO:0000256" key="5">
    <source>
        <dbReference type="ARBA" id="ARBA00023136"/>
    </source>
</evidence>
<evidence type="ECO:0000256" key="3">
    <source>
        <dbReference type="ARBA" id="ARBA00022824"/>
    </source>
</evidence>
<dbReference type="PROSITE" id="PS50845">
    <property type="entry name" value="RETICULON"/>
    <property type="match status" value="1"/>
</dbReference>
<reference evidence="8" key="1">
    <citation type="journal article" date="2020" name="Sci. Rep.">
        <title>Complex intron generation in the yeast genus Lipomyces.</title>
        <authorList>
            <person name="Ag N."/>
            <person name="Kavalecz N."/>
            <person name="Penzes F."/>
            <person name="Karaffa L."/>
            <person name="Scazzocchio C."/>
            <person name="Flipphi M."/>
            <person name="Fekete E."/>
        </authorList>
    </citation>
    <scope>NUCLEOTIDE SEQUENCE</scope>
    <source>
        <strain evidence="8">CCY 33-1-1</strain>
    </source>
</reference>
<feature type="transmembrane region" description="Helical" evidence="6">
    <location>
        <begin position="137"/>
        <end position="154"/>
    </location>
</feature>
<feature type="transmembrane region" description="Helical" evidence="6">
    <location>
        <begin position="160"/>
        <end position="178"/>
    </location>
</feature>
<organism evidence="8">
    <name type="scientific">Lipomyces starkeyi</name>
    <name type="common">Oleaginous yeast</name>
    <dbReference type="NCBI Taxonomy" id="29829"/>
    <lineage>
        <taxon>Eukaryota</taxon>
        <taxon>Fungi</taxon>
        <taxon>Dikarya</taxon>
        <taxon>Ascomycota</taxon>
        <taxon>Saccharomycotina</taxon>
        <taxon>Lipomycetes</taxon>
        <taxon>Lipomycetales</taxon>
        <taxon>Lipomycetaceae</taxon>
        <taxon>Lipomyces</taxon>
    </lineage>
</organism>
<dbReference type="InterPro" id="IPR045064">
    <property type="entry name" value="Reticulon-like"/>
</dbReference>
<keyword evidence="5 6" id="KW-0472">Membrane</keyword>
<sequence>MSDSVPTSSSVPSSSAVSRTSQFAKYKACFYDLLTWKNLYVSGGSFAGALIALYLFKYVNVVKLFFNFAYIALGTAIAVEFAGRTIKGGPGFVSSFRGSGNYFVISKDIVDPLFNEFTVLVNFLLVEFQQIVFVENFPLTVFAFVVSYFTYFLVHYVSLWSLAVVGVTVAFAAPPVYLKFQEEIDAQVAAANKIIDKKISELKVQANEHLGQAAGIAKGYFDQALDKVGYKRNLPPVPAAEPVATEPSPPAVPVAAE</sequence>
<dbReference type="PANTHER" id="PTHR10994">
    <property type="entry name" value="RETICULON"/>
    <property type="match status" value="1"/>
</dbReference>
<keyword evidence="3 6" id="KW-0256">Endoplasmic reticulum</keyword>
<dbReference type="AlphaFoldDB" id="A0A6M4AKP5"/>
<feature type="transmembrane region" description="Helical" evidence="6">
    <location>
        <begin position="39"/>
        <end position="57"/>
    </location>
</feature>
<feature type="domain" description="Reticulon" evidence="7">
    <location>
        <begin position="30"/>
        <end position="197"/>
    </location>
</feature>
<dbReference type="InterPro" id="IPR003388">
    <property type="entry name" value="Reticulon"/>
</dbReference>
<protein>
    <recommendedName>
        <fullName evidence="6">Reticulon-like protein</fullName>
    </recommendedName>
</protein>
<evidence type="ECO:0000256" key="2">
    <source>
        <dbReference type="ARBA" id="ARBA00022692"/>
    </source>
</evidence>
<dbReference type="GO" id="GO:0009617">
    <property type="term" value="P:response to bacterium"/>
    <property type="evidence" value="ECO:0007669"/>
    <property type="project" value="InterPro"/>
</dbReference>
<evidence type="ECO:0000256" key="1">
    <source>
        <dbReference type="ARBA" id="ARBA00004477"/>
    </source>
</evidence>
<evidence type="ECO:0000256" key="6">
    <source>
        <dbReference type="RuleBase" id="RU363132"/>
    </source>
</evidence>